<name>A0A4U1JNW0_RHOCA</name>
<keyword evidence="1" id="KW-0233">DNA recombination</keyword>
<dbReference type="GO" id="GO:0015074">
    <property type="term" value="P:DNA integration"/>
    <property type="evidence" value="ECO:0007669"/>
    <property type="project" value="InterPro"/>
</dbReference>
<reference evidence="3 4" key="1">
    <citation type="submission" date="2019-04" db="EMBL/GenBank/DDBJ databases">
        <title>Draft Whole-Genome sequence of the purple photosynthetic bacterium Rhodobacter capsulatus SP108 with an indigenous class A beta-lactamase.</title>
        <authorList>
            <person name="Robertson S."/>
            <person name="Meyer T.E."/>
            <person name="Kyndt J.A."/>
        </authorList>
    </citation>
    <scope>NUCLEOTIDE SEQUENCE [LARGE SCALE GENOMIC DNA]</scope>
    <source>
        <strain evidence="3 4">SP108</strain>
    </source>
</reference>
<gene>
    <name evidence="3" type="ORF">FBT96_13150</name>
</gene>
<dbReference type="InterPro" id="IPR013762">
    <property type="entry name" value="Integrase-like_cat_sf"/>
</dbReference>
<dbReference type="EMBL" id="SWJZ01000056">
    <property type="protein sequence ID" value="TKD17654.1"/>
    <property type="molecule type" value="Genomic_DNA"/>
</dbReference>
<dbReference type="PROSITE" id="PS51898">
    <property type="entry name" value="TYR_RECOMBINASE"/>
    <property type="match status" value="1"/>
</dbReference>
<dbReference type="GO" id="GO:0003677">
    <property type="term" value="F:DNA binding"/>
    <property type="evidence" value="ECO:0007669"/>
    <property type="project" value="InterPro"/>
</dbReference>
<proteinExistence type="predicted"/>
<comment type="caution">
    <text evidence="3">The sequence shown here is derived from an EMBL/GenBank/DDBJ whole genome shotgun (WGS) entry which is preliminary data.</text>
</comment>
<protein>
    <submittedName>
        <fullName evidence="3">Site-specific integrase</fullName>
    </submittedName>
</protein>
<evidence type="ECO:0000313" key="3">
    <source>
        <dbReference type="EMBL" id="TKD17654.1"/>
    </source>
</evidence>
<dbReference type="InterPro" id="IPR011010">
    <property type="entry name" value="DNA_brk_join_enz"/>
</dbReference>
<dbReference type="GO" id="GO:0006310">
    <property type="term" value="P:DNA recombination"/>
    <property type="evidence" value="ECO:0007669"/>
    <property type="project" value="UniProtKB-KW"/>
</dbReference>
<organism evidence="3 4">
    <name type="scientific">Rhodobacter capsulatus</name>
    <name type="common">Rhodopseudomonas capsulata</name>
    <dbReference type="NCBI Taxonomy" id="1061"/>
    <lineage>
        <taxon>Bacteria</taxon>
        <taxon>Pseudomonadati</taxon>
        <taxon>Pseudomonadota</taxon>
        <taxon>Alphaproteobacteria</taxon>
        <taxon>Rhodobacterales</taxon>
        <taxon>Rhodobacter group</taxon>
        <taxon>Rhodobacter</taxon>
    </lineage>
</organism>
<evidence type="ECO:0000313" key="4">
    <source>
        <dbReference type="Proteomes" id="UP000310597"/>
    </source>
</evidence>
<evidence type="ECO:0000259" key="2">
    <source>
        <dbReference type="PROSITE" id="PS51898"/>
    </source>
</evidence>
<dbReference type="Proteomes" id="UP000310597">
    <property type="component" value="Unassembled WGS sequence"/>
</dbReference>
<dbReference type="AlphaFoldDB" id="A0A4U1JNW0"/>
<accession>A0A4U1JNW0</accession>
<evidence type="ECO:0000256" key="1">
    <source>
        <dbReference type="ARBA" id="ARBA00023172"/>
    </source>
</evidence>
<dbReference type="OrthoDB" id="7363113at2"/>
<dbReference type="Gene3D" id="1.10.443.10">
    <property type="entry name" value="Intergrase catalytic core"/>
    <property type="match status" value="1"/>
</dbReference>
<feature type="domain" description="Tyr recombinase" evidence="2">
    <location>
        <begin position="380"/>
        <end position="574"/>
    </location>
</feature>
<dbReference type="SUPFAM" id="SSF56349">
    <property type="entry name" value="DNA breaking-rejoining enzymes"/>
    <property type="match status" value="1"/>
</dbReference>
<dbReference type="InterPro" id="IPR002104">
    <property type="entry name" value="Integrase_catalytic"/>
</dbReference>
<dbReference type="RefSeq" id="WP_136907381.1">
    <property type="nucleotide sequence ID" value="NZ_SWJZ01000056.1"/>
</dbReference>
<sequence length="587" mass="66566">MKSTHVENTDTSAATMQEVLDWMAESKPWSAGTLRDYTAQVLRVPEIYNANRLCDVLADLPAFQARFARRAFPDNFRTPAAYDAWRKKIVTILKRFHGVADEYLVRKNMQDEWTALITAMQASQAVRGPALVSIKILADEARRAGLTPRDLERDWLLRLCDDLGVGRRRSIVKAISMLRNERAQCPLVDALLPVELPDIAVVRRQSAPIFPAHIDAQIDEVVRDYCGGTYDEILDERVGGKSEATINSYKAALRKYVDTALNVATVPSNDNCLTRLLDRYVFNSVMRAWMAETDKSRKISARTMRTYTAKIRKISAHINLASDYIDAALKNNRHLKKGREDATQMPEAIQIFCRRLLRDRRVELTFLSLHLRFQQASMAFLKEATDKDFEQKRHKAISLGVLAAYSAIALWSTPLRISNLRCLRIHGANPSLILPSRAGGDVYVLVDAGDVKNRRPVRAKLNSGPTRALDVLWWYIREIRPMLPHAASSEFLFPGFEREVLCAQVIRNWLADSSRDFGMPMHPHNYRHGLATLYLRDHPGDYSGAARLLFVTPNTVRLHYAWIDQEAALRQVQSEVAKMAGVTDGIQ</sequence>